<evidence type="ECO:0000259" key="10">
    <source>
        <dbReference type="Pfam" id="PF04290"/>
    </source>
</evidence>
<evidence type="ECO:0000256" key="3">
    <source>
        <dbReference type="ARBA" id="ARBA00022475"/>
    </source>
</evidence>
<organism evidence="11 12">
    <name type="scientific">Tistrella arctica</name>
    <dbReference type="NCBI Taxonomy" id="3133430"/>
    <lineage>
        <taxon>Bacteria</taxon>
        <taxon>Pseudomonadati</taxon>
        <taxon>Pseudomonadota</taxon>
        <taxon>Alphaproteobacteria</taxon>
        <taxon>Geminicoccales</taxon>
        <taxon>Geminicoccaceae</taxon>
        <taxon>Tistrella</taxon>
    </lineage>
</organism>
<comment type="function">
    <text evidence="9">Part of the tripartite ATP-independent periplasmic (TRAP) transport system.</text>
</comment>
<evidence type="ECO:0000256" key="8">
    <source>
        <dbReference type="ARBA" id="ARBA00038436"/>
    </source>
</evidence>
<dbReference type="Proteomes" id="UP001413721">
    <property type="component" value="Unassembled WGS sequence"/>
</dbReference>
<feature type="domain" description="Tripartite ATP-independent periplasmic transporters DctQ component" evidence="10">
    <location>
        <begin position="24"/>
        <end position="157"/>
    </location>
</feature>
<comment type="subcellular location">
    <subcellularLocation>
        <location evidence="1 9">Cell inner membrane</location>
        <topology evidence="1 9">Multi-pass membrane protein</topology>
    </subcellularLocation>
</comment>
<evidence type="ECO:0000256" key="4">
    <source>
        <dbReference type="ARBA" id="ARBA00022519"/>
    </source>
</evidence>
<dbReference type="RefSeq" id="WP_345933416.1">
    <property type="nucleotide sequence ID" value="NZ_JBBKTV010000005.1"/>
</dbReference>
<keyword evidence="5 9" id="KW-0812">Transmembrane</keyword>
<feature type="transmembrane region" description="Helical" evidence="9">
    <location>
        <begin position="87"/>
        <end position="106"/>
    </location>
</feature>
<dbReference type="PANTHER" id="PTHR35011:SF10">
    <property type="entry name" value="TRAP TRANSPORTER SMALL PERMEASE PROTEIN"/>
    <property type="match status" value="1"/>
</dbReference>
<evidence type="ECO:0000313" key="12">
    <source>
        <dbReference type="Proteomes" id="UP001413721"/>
    </source>
</evidence>
<dbReference type="InterPro" id="IPR055348">
    <property type="entry name" value="DctQ"/>
</dbReference>
<keyword evidence="6 9" id="KW-1133">Transmembrane helix</keyword>
<feature type="transmembrane region" description="Helical" evidence="9">
    <location>
        <begin position="126"/>
        <end position="149"/>
    </location>
</feature>
<reference evidence="11 12" key="1">
    <citation type="submission" date="2024-03" db="EMBL/GenBank/DDBJ databases">
        <title>High-quality draft genome sequencing of Tistrella sp. BH-R2-4.</title>
        <authorList>
            <person name="Dong C."/>
        </authorList>
    </citation>
    <scope>NUCLEOTIDE SEQUENCE [LARGE SCALE GENOMIC DNA]</scope>
    <source>
        <strain evidence="11 12">BH-R2-4</strain>
    </source>
</reference>
<comment type="caution">
    <text evidence="11">The sequence shown here is derived from an EMBL/GenBank/DDBJ whole genome shotgun (WGS) entry which is preliminary data.</text>
</comment>
<gene>
    <name evidence="11" type="ORF">WG926_20750</name>
</gene>
<evidence type="ECO:0000256" key="6">
    <source>
        <dbReference type="ARBA" id="ARBA00022989"/>
    </source>
</evidence>
<accession>A0ABU9YQ12</accession>
<proteinExistence type="inferred from homology"/>
<keyword evidence="7 9" id="KW-0472">Membrane</keyword>
<evidence type="ECO:0000256" key="9">
    <source>
        <dbReference type="RuleBase" id="RU369079"/>
    </source>
</evidence>
<dbReference type="Pfam" id="PF04290">
    <property type="entry name" value="DctQ"/>
    <property type="match status" value="1"/>
</dbReference>
<sequence>MIRRITHWVDTAFSAVAATALAAMTLLIVADVTLRYGLGMPIFFAHDLVGLYLTPAVFFFGVGPTYARNEHLAVDILTLRLPPRLRAMSDMLAAAIGLAVFTLLVWCSWDRFWQSFLRDEVIASIVPWPAWASYLLVPAGSAAMVLVCAARLADAIRMMVTGARPAGRPGEPEARA</sequence>
<feature type="transmembrane region" description="Helical" evidence="9">
    <location>
        <begin position="12"/>
        <end position="30"/>
    </location>
</feature>
<evidence type="ECO:0000313" key="11">
    <source>
        <dbReference type="EMBL" id="MEN2990756.1"/>
    </source>
</evidence>
<comment type="similarity">
    <text evidence="8 9">Belongs to the TRAP transporter small permease family.</text>
</comment>
<dbReference type="PANTHER" id="PTHR35011">
    <property type="entry name" value="2,3-DIKETO-L-GULONATE TRAP TRANSPORTER SMALL PERMEASE PROTEIN YIAM"/>
    <property type="match status" value="1"/>
</dbReference>
<evidence type="ECO:0000256" key="5">
    <source>
        <dbReference type="ARBA" id="ARBA00022692"/>
    </source>
</evidence>
<comment type="subunit">
    <text evidence="9">The complex comprises the extracytoplasmic solute receptor protein and the two transmembrane proteins.</text>
</comment>
<evidence type="ECO:0000256" key="2">
    <source>
        <dbReference type="ARBA" id="ARBA00022448"/>
    </source>
</evidence>
<dbReference type="EMBL" id="JBBKTW010000008">
    <property type="protein sequence ID" value="MEN2990756.1"/>
    <property type="molecule type" value="Genomic_DNA"/>
</dbReference>
<name>A0ABU9YQ12_9PROT</name>
<keyword evidence="12" id="KW-1185">Reference proteome</keyword>
<keyword evidence="4 9" id="KW-0997">Cell inner membrane</keyword>
<protein>
    <recommendedName>
        <fullName evidence="9">TRAP transporter small permease protein</fullName>
    </recommendedName>
</protein>
<feature type="transmembrane region" description="Helical" evidence="9">
    <location>
        <begin position="42"/>
        <end position="66"/>
    </location>
</feature>
<keyword evidence="2 9" id="KW-0813">Transport</keyword>
<evidence type="ECO:0000256" key="7">
    <source>
        <dbReference type="ARBA" id="ARBA00023136"/>
    </source>
</evidence>
<keyword evidence="3" id="KW-1003">Cell membrane</keyword>
<dbReference type="InterPro" id="IPR007387">
    <property type="entry name" value="TRAP_DctQ"/>
</dbReference>
<evidence type="ECO:0000256" key="1">
    <source>
        <dbReference type="ARBA" id="ARBA00004429"/>
    </source>
</evidence>